<dbReference type="CDD" id="cd06225">
    <property type="entry name" value="HAMP"/>
    <property type="match status" value="1"/>
</dbReference>
<dbReference type="EC" id="2.7.13.3" evidence="4"/>
<dbReference type="KEGG" id="saca:FFV09_12505"/>
<dbReference type="SMART" id="SM00448">
    <property type="entry name" value="REC"/>
    <property type="match status" value="1"/>
</dbReference>
<evidence type="ECO:0000256" key="16">
    <source>
        <dbReference type="SAM" id="Phobius"/>
    </source>
</evidence>
<dbReference type="PANTHER" id="PTHR45339">
    <property type="entry name" value="HYBRID SIGNAL TRANSDUCTION HISTIDINE KINASE J"/>
    <property type="match status" value="1"/>
</dbReference>
<dbReference type="InterPro" id="IPR029016">
    <property type="entry name" value="GAF-like_dom_sf"/>
</dbReference>
<dbReference type="InterPro" id="IPR004358">
    <property type="entry name" value="Sig_transdc_His_kin-like_C"/>
</dbReference>
<keyword evidence="5" id="KW-1003">Cell membrane</keyword>
<keyword evidence="16" id="KW-1133">Transmembrane helix</keyword>
<proteinExistence type="inferred from homology"/>
<dbReference type="EMBL" id="CP041217">
    <property type="protein sequence ID" value="QDH21590.1"/>
    <property type="molecule type" value="Genomic_DNA"/>
</dbReference>
<dbReference type="PRINTS" id="PR00344">
    <property type="entry name" value="BCTRLSENSOR"/>
</dbReference>
<evidence type="ECO:0000256" key="10">
    <source>
        <dbReference type="ARBA" id="ARBA00022840"/>
    </source>
</evidence>
<protein>
    <recommendedName>
        <fullName evidence="13">Circadian input-output histidine kinase CikA</fullName>
        <ecNumber evidence="4">2.7.13.3</ecNumber>
    </recommendedName>
</protein>
<dbReference type="InterPro" id="IPR003594">
    <property type="entry name" value="HATPase_dom"/>
</dbReference>
<name>A0A4Y6UYC7_SACBS</name>
<evidence type="ECO:0000256" key="12">
    <source>
        <dbReference type="ARBA" id="ARBA00023136"/>
    </source>
</evidence>
<keyword evidence="16" id="KW-0812">Transmembrane</keyword>
<dbReference type="CDD" id="cd16922">
    <property type="entry name" value="HATPase_EvgS-ArcB-TorS-like"/>
    <property type="match status" value="1"/>
</dbReference>
<dbReference type="AlphaFoldDB" id="A0A4Y6UYC7"/>
<feature type="domain" description="HAMP" evidence="19">
    <location>
        <begin position="207"/>
        <end position="261"/>
    </location>
</feature>
<comment type="subcellular location">
    <subcellularLocation>
        <location evidence="2">Cell membrane</location>
        <topology evidence="2">Multi-pass membrane protein</topology>
    </subcellularLocation>
</comment>
<dbReference type="Pfam" id="PF00672">
    <property type="entry name" value="HAMP"/>
    <property type="match status" value="1"/>
</dbReference>
<keyword evidence="6 14" id="KW-0597">Phosphoprotein</keyword>
<feature type="transmembrane region" description="Helical" evidence="16">
    <location>
        <begin position="182"/>
        <end position="204"/>
    </location>
</feature>
<keyword evidence="12 16" id="KW-0472">Membrane</keyword>
<evidence type="ECO:0000256" key="14">
    <source>
        <dbReference type="PROSITE-ProRule" id="PRU00169"/>
    </source>
</evidence>
<evidence type="ECO:0000256" key="3">
    <source>
        <dbReference type="ARBA" id="ARBA00006402"/>
    </source>
</evidence>
<dbReference type="InterPro" id="IPR036890">
    <property type="entry name" value="HATPase_C_sf"/>
</dbReference>
<evidence type="ECO:0000256" key="11">
    <source>
        <dbReference type="ARBA" id="ARBA00023012"/>
    </source>
</evidence>
<evidence type="ECO:0000259" key="17">
    <source>
        <dbReference type="PROSITE" id="PS50109"/>
    </source>
</evidence>
<dbReference type="Gene3D" id="6.10.340.10">
    <property type="match status" value="1"/>
</dbReference>
<evidence type="ECO:0000256" key="13">
    <source>
        <dbReference type="ARBA" id="ARBA00074306"/>
    </source>
</evidence>
<dbReference type="GO" id="GO:0000155">
    <property type="term" value="F:phosphorelay sensor kinase activity"/>
    <property type="evidence" value="ECO:0007669"/>
    <property type="project" value="InterPro"/>
</dbReference>
<dbReference type="Gene3D" id="1.10.287.130">
    <property type="match status" value="1"/>
</dbReference>
<keyword evidence="8" id="KW-0547">Nucleotide-binding</keyword>
<dbReference type="Gene3D" id="3.40.50.2300">
    <property type="match status" value="1"/>
</dbReference>
<dbReference type="CDD" id="cd00082">
    <property type="entry name" value="HisKA"/>
    <property type="match status" value="1"/>
</dbReference>
<evidence type="ECO:0000256" key="9">
    <source>
        <dbReference type="ARBA" id="ARBA00022777"/>
    </source>
</evidence>
<comment type="similarity">
    <text evidence="3">In the N-terminal section; belongs to the phytochrome family.</text>
</comment>
<evidence type="ECO:0000313" key="21">
    <source>
        <dbReference type="Proteomes" id="UP000316968"/>
    </source>
</evidence>
<dbReference type="PROSITE" id="PS50885">
    <property type="entry name" value="HAMP"/>
    <property type="match status" value="1"/>
</dbReference>
<evidence type="ECO:0000256" key="1">
    <source>
        <dbReference type="ARBA" id="ARBA00000085"/>
    </source>
</evidence>
<comment type="catalytic activity">
    <reaction evidence="1">
        <text>ATP + protein L-histidine = ADP + protein N-phospho-L-histidine.</text>
        <dbReference type="EC" id="2.7.13.3"/>
    </reaction>
</comment>
<dbReference type="Pfam" id="PF02518">
    <property type="entry name" value="HATPase_c"/>
    <property type="match status" value="1"/>
</dbReference>
<dbReference type="Proteomes" id="UP000316968">
    <property type="component" value="Chromosome"/>
</dbReference>
<dbReference type="InterPro" id="IPR005467">
    <property type="entry name" value="His_kinase_dom"/>
</dbReference>
<gene>
    <name evidence="20" type="ORF">FFV09_12505</name>
</gene>
<dbReference type="RefSeq" id="WP_141448135.1">
    <property type="nucleotide sequence ID" value="NZ_CP041217.1"/>
</dbReference>
<dbReference type="SUPFAM" id="SSF47384">
    <property type="entry name" value="Homodimeric domain of signal transducing histidine kinase"/>
    <property type="match status" value="1"/>
</dbReference>
<evidence type="ECO:0000256" key="15">
    <source>
        <dbReference type="SAM" id="Coils"/>
    </source>
</evidence>
<dbReference type="PROSITE" id="PS50110">
    <property type="entry name" value="RESPONSE_REGULATORY"/>
    <property type="match status" value="1"/>
</dbReference>
<dbReference type="CDD" id="cd17546">
    <property type="entry name" value="REC_hyHK_CKI1_RcsC-like"/>
    <property type="match status" value="1"/>
</dbReference>
<dbReference type="InterPro" id="IPR003661">
    <property type="entry name" value="HisK_dim/P_dom"/>
</dbReference>
<keyword evidence="7" id="KW-0808">Transferase</keyword>
<evidence type="ECO:0000256" key="5">
    <source>
        <dbReference type="ARBA" id="ARBA00022475"/>
    </source>
</evidence>
<keyword evidence="21" id="KW-1185">Reference proteome</keyword>
<dbReference type="OrthoDB" id="9790669at2"/>
<accession>A0A4Y6UYC7</accession>
<evidence type="ECO:0000313" key="20">
    <source>
        <dbReference type="EMBL" id="QDH21590.1"/>
    </source>
</evidence>
<dbReference type="InterPro" id="IPR011006">
    <property type="entry name" value="CheY-like_superfamily"/>
</dbReference>
<dbReference type="Gene3D" id="3.30.565.10">
    <property type="entry name" value="Histidine kinase-like ATPase, C-terminal domain"/>
    <property type="match status" value="1"/>
</dbReference>
<feature type="modified residue" description="4-aspartylphosphate" evidence="14">
    <location>
        <position position="838"/>
    </location>
</feature>
<feature type="domain" description="Histidine kinase" evidence="17">
    <location>
        <begin position="517"/>
        <end position="743"/>
    </location>
</feature>
<dbReference type="SUPFAM" id="SSF55781">
    <property type="entry name" value="GAF domain-like"/>
    <property type="match status" value="1"/>
</dbReference>
<evidence type="ECO:0000256" key="8">
    <source>
        <dbReference type="ARBA" id="ARBA00022741"/>
    </source>
</evidence>
<dbReference type="InterPro" id="IPR001789">
    <property type="entry name" value="Sig_transdc_resp-reg_receiver"/>
</dbReference>
<keyword evidence="9" id="KW-0418">Kinase</keyword>
<dbReference type="PROSITE" id="PS50109">
    <property type="entry name" value="HIS_KIN"/>
    <property type="match status" value="1"/>
</dbReference>
<dbReference type="Pfam" id="PF00072">
    <property type="entry name" value="Response_reg"/>
    <property type="match status" value="1"/>
</dbReference>
<organism evidence="20 21">
    <name type="scientific">Saccharibacillus brassicae</name>
    <dbReference type="NCBI Taxonomy" id="2583377"/>
    <lineage>
        <taxon>Bacteria</taxon>
        <taxon>Bacillati</taxon>
        <taxon>Bacillota</taxon>
        <taxon>Bacilli</taxon>
        <taxon>Bacillales</taxon>
        <taxon>Paenibacillaceae</taxon>
        <taxon>Saccharibacillus</taxon>
    </lineage>
</organism>
<sequence>MNYKKRQVLGFGGLLVILLSVLAAAAGFLYFNNESVNVDMESRYGKMKAASDLRSAFYALDSELGRLVNEDDDARIAARLERIEEYRRQSLERLMFAESLNVSAQGKARLAAIRLDYEDYLNAARSLTKEIAGGAAPAATEALAQTTEEGRAQLIENLDAFQAAQEKALEQSRNRTSEMTQFMLWAIAIAVPLLILLSALLMLWTIRGTTRSLRDVTDVMRGVDFNRSESLPRLRTDTNDEIGNIALSFNEMAESLETHNRNTRELNEELEEHNWIQTALAESSALYQNINSLEQLASTFLRKIVPLTGSAYGVFYIRREDEELKRIASYAGYPAGEPAETFRMGEGLVGRAAESGETLSVDDLPNHYLRIASGIGEMPPASLLLVPVRFEQRVEAVVEFASLAAFTPAQKRLVEQLMNTLGIALNSVSGRMEVDRLLRESQMLSEELQTQTEELQAQSEELQAQSEELRSQQDTLRGANSLLERTNIQVEEKNRLLEVVQRELVRNSEFQSEFLANMSHELRTPLNSILILSQILSEKDEKPLTGQEKDYASTIYRSGKDLLALIDDILDLAKAEAGQMEVTIEPYNVTELPHSMEGLFGEVAKRKGVGLDMIVEPDAPELIWTDGRRLEQIVKNLLSNAIKFTPQGSVSLRIGTADSESETGEPTLRLQVSDTGIGIAEDKRSLIFEAFRQADSATERVYGGTGLGLSICREFSRLLNGRIEVDSVAGEGSTFTVILPLDLRDEQQTETEDLFKSGYARPAIAPGISKLPMPSDQEGDLELFRDRKLLLVDDDARNIYAISVALENKGADIGIAENGREALDILESDPTYDMVLMDIMMPVMDGYETMKAIRSKPQFGDLPIIVLSAKAMKDEREMCLAAGASDYISKPLDIEKLFSMMRVWLSN</sequence>
<dbReference type="Pfam" id="PF00512">
    <property type="entry name" value="HisKA"/>
    <property type="match status" value="1"/>
</dbReference>
<evidence type="ECO:0000256" key="6">
    <source>
        <dbReference type="ARBA" id="ARBA00022553"/>
    </source>
</evidence>
<dbReference type="GO" id="GO:0005524">
    <property type="term" value="F:ATP binding"/>
    <property type="evidence" value="ECO:0007669"/>
    <property type="project" value="UniProtKB-KW"/>
</dbReference>
<dbReference type="InterPro" id="IPR003660">
    <property type="entry name" value="HAMP_dom"/>
</dbReference>
<feature type="coiled-coil region" evidence="15">
    <location>
        <begin position="434"/>
        <end position="503"/>
    </location>
</feature>
<dbReference type="SMART" id="SM00387">
    <property type="entry name" value="HATPase_c"/>
    <property type="match status" value="1"/>
</dbReference>
<dbReference type="SMART" id="SM00388">
    <property type="entry name" value="HisKA"/>
    <property type="match status" value="1"/>
</dbReference>
<dbReference type="PANTHER" id="PTHR45339:SF1">
    <property type="entry name" value="HYBRID SIGNAL TRANSDUCTION HISTIDINE KINASE J"/>
    <property type="match status" value="1"/>
</dbReference>
<dbReference type="InterPro" id="IPR003018">
    <property type="entry name" value="GAF"/>
</dbReference>
<evidence type="ECO:0000256" key="7">
    <source>
        <dbReference type="ARBA" id="ARBA00022679"/>
    </source>
</evidence>
<dbReference type="SUPFAM" id="SSF52172">
    <property type="entry name" value="CheY-like"/>
    <property type="match status" value="1"/>
</dbReference>
<dbReference type="SUPFAM" id="SSF55874">
    <property type="entry name" value="ATPase domain of HSP90 chaperone/DNA topoisomerase II/histidine kinase"/>
    <property type="match status" value="1"/>
</dbReference>
<dbReference type="Pfam" id="PF13185">
    <property type="entry name" value="GAF_2"/>
    <property type="match status" value="1"/>
</dbReference>
<dbReference type="Gene3D" id="3.30.450.40">
    <property type="match status" value="1"/>
</dbReference>
<dbReference type="SMART" id="SM00304">
    <property type="entry name" value="HAMP"/>
    <property type="match status" value="1"/>
</dbReference>
<dbReference type="FunFam" id="3.30.565.10:FF:000010">
    <property type="entry name" value="Sensor histidine kinase RcsC"/>
    <property type="match status" value="1"/>
</dbReference>
<evidence type="ECO:0000256" key="4">
    <source>
        <dbReference type="ARBA" id="ARBA00012438"/>
    </source>
</evidence>
<dbReference type="GO" id="GO:0005886">
    <property type="term" value="C:plasma membrane"/>
    <property type="evidence" value="ECO:0007669"/>
    <property type="project" value="UniProtKB-SubCell"/>
</dbReference>
<keyword evidence="10" id="KW-0067">ATP-binding</keyword>
<evidence type="ECO:0000256" key="2">
    <source>
        <dbReference type="ARBA" id="ARBA00004651"/>
    </source>
</evidence>
<feature type="coiled-coil region" evidence="15">
    <location>
        <begin position="249"/>
        <end position="276"/>
    </location>
</feature>
<keyword evidence="11" id="KW-0902">Two-component regulatory system</keyword>
<evidence type="ECO:0000259" key="18">
    <source>
        <dbReference type="PROSITE" id="PS50110"/>
    </source>
</evidence>
<dbReference type="SMART" id="SM00065">
    <property type="entry name" value="GAF"/>
    <property type="match status" value="1"/>
</dbReference>
<reference evidence="20 21" key="1">
    <citation type="submission" date="2019-06" db="EMBL/GenBank/DDBJ databases">
        <title>Saccharibacillus brassicae sp. nov., an endophytic bacterium isolated from Chinese cabbage seeds (Brassica pekinensis).</title>
        <authorList>
            <person name="Jiang L."/>
            <person name="Lee J."/>
            <person name="Kim S.W."/>
        </authorList>
    </citation>
    <scope>NUCLEOTIDE SEQUENCE [LARGE SCALE GENOMIC DNA]</scope>
    <source>
        <strain evidence="21">KCTC 43072 / ATSA2</strain>
    </source>
</reference>
<evidence type="ECO:0000259" key="19">
    <source>
        <dbReference type="PROSITE" id="PS50885"/>
    </source>
</evidence>
<feature type="domain" description="Response regulatory" evidence="18">
    <location>
        <begin position="788"/>
        <end position="905"/>
    </location>
</feature>
<dbReference type="InterPro" id="IPR036097">
    <property type="entry name" value="HisK_dim/P_sf"/>
</dbReference>
<keyword evidence="15" id="KW-0175">Coiled coil</keyword>